<evidence type="ECO:0000259" key="5">
    <source>
        <dbReference type="Pfam" id="PF24827"/>
    </source>
</evidence>
<dbReference type="Proteomes" id="UP000246569">
    <property type="component" value="Unassembled WGS sequence"/>
</dbReference>
<keyword evidence="2" id="KW-0479">Metal-binding</keyword>
<evidence type="ECO:0000313" key="6">
    <source>
        <dbReference type="EMBL" id="PWV65851.1"/>
    </source>
</evidence>
<dbReference type="CDD" id="cd06253">
    <property type="entry name" value="M14_ASTE_ASPA-like"/>
    <property type="match status" value="1"/>
</dbReference>
<name>A0A317MZV0_9GAMM</name>
<dbReference type="InterPro" id="IPR055438">
    <property type="entry name" value="AstE_AspA_cat"/>
</dbReference>
<dbReference type="GO" id="GO:0046872">
    <property type="term" value="F:metal ion binding"/>
    <property type="evidence" value="ECO:0007669"/>
    <property type="project" value="UniProtKB-KW"/>
</dbReference>
<protein>
    <recommendedName>
        <fullName evidence="5">Succinylglutamate desuccinylase/Aspartoacylase catalytic domain-containing protein</fullName>
    </recommendedName>
</protein>
<evidence type="ECO:0000313" key="7">
    <source>
        <dbReference type="Proteomes" id="UP000246569"/>
    </source>
</evidence>
<sequence>MEKHVETIFSLDMPYRERMKVVRSVYRGQGGPRVAVVSGIHGDELEGLYLCHRIAAWLDWLAANHPQSLLGTIELYPGLNPLGLDTLARTVPPYGVDLNRTFPGHAGGVMPQRIADCAMRALAGCALVVDVHASNIYLREIPQVRINHLFADSLLPLAENMNVDVIWLHGAVTVLEASIAHSLNAQDVPALVVEMGVGMRLTPEYTEQLLAGLLNTWQQLGVLAADLELPAVQRRPRLAHEDNVYYLNAATSGLFVPNVAHWMEVRKDGLLGRIVSPLEGQTLAEVRSPVDGVLFTLREYPLVYEGSLMARVMAHA</sequence>
<feature type="domain" description="Succinylglutamate desuccinylase/Aspartoacylase catalytic" evidence="5">
    <location>
        <begin position="31"/>
        <end position="216"/>
    </location>
</feature>
<evidence type="ECO:0000256" key="3">
    <source>
        <dbReference type="ARBA" id="ARBA00022801"/>
    </source>
</evidence>
<dbReference type="RefSeq" id="WP_110016840.1">
    <property type="nucleotide sequence ID" value="NZ_QGTJ01000001.1"/>
</dbReference>
<dbReference type="EMBL" id="QGTJ01000001">
    <property type="protein sequence ID" value="PWV65851.1"/>
    <property type="molecule type" value="Genomic_DNA"/>
</dbReference>
<dbReference type="Gene3D" id="3.40.630.10">
    <property type="entry name" value="Zn peptidases"/>
    <property type="match status" value="1"/>
</dbReference>
<dbReference type="InterPro" id="IPR053138">
    <property type="entry name" value="N-alpha-Ac-DABA_deacetylase"/>
</dbReference>
<dbReference type="Pfam" id="PF24827">
    <property type="entry name" value="AstE_AspA_cat"/>
    <property type="match status" value="1"/>
</dbReference>
<keyword evidence="3" id="KW-0378">Hydrolase</keyword>
<dbReference type="PANTHER" id="PTHR37326:SF1">
    <property type="entry name" value="BLL3975 PROTEIN"/>
    <property type="match status" value="1"/>
</dbReference>
<dbReference type="AlphaFoldDB" id="A0A317MZV0"/>
<accession>A0A317MZV0</accession>
<reference evidence="6 7" key="1">
    <citation type="submission" date="2018-05" db="EMBL/GenBank/DDBJ databases">
        <title>Genomic Encyclopedia of Type Strains, Phase IV (KMG-IV): sequencing the most valuable type-strain genomes for metagenomic binning, comparative biology and taxonomic classification.</title>
        <authorList>
            <person name="Goeker M."/>
        </authorList>
    </citation>
    <scope>NUCLEOTIDE SEQUENCE [LARGE SCALE GENOMIC DNA]</scope>
    <source>
        <strain evidence="6 7">DSM 23606</strain>
    </source>
</reference>
<evidence type="ECO:0000256" key="1">
    <source>
        <dbReference type="ARBA" id="ARBA00001947"/>
    </source>
</evidence>
<dbReference type="PANTHER" id="PTHR37326">
    <property type="entry name" value="BLL3975 PROTEIN"/>
    <property type="match status" value="1"/>
</dbReference>
<proteinExistence type="predicted"/>
<dbReference type="GO" id="GO:0016788">
    <property type="term" value="F:hydrolase activity, acting on ester bonds"/>
    <property type="evidence" value="ECO:0007669"/>
    <property type="project" value="InterPro"/>
</dbReference>
<dbReference type="SUPFAM" id="SSF53187">
    <property type="entry name" value="Zn-dependent exopeptidases"/>
    <property type="match status" value="1"/>
</dbReference>
<evidence type="ECO:0000256" key="2">
    <source>
        <dbReference type="ARBA" id="ARBA00022723"/>
    </source>
</evidence>
<keyword evidence="7" id="KW-1185">Reference proteome</keyword>
<dbReference type="OrthoDB" id="9782876at2"/>
<comment type="caution">
    <text evidence="6">The sequence shown here is derived from an EMBL/GenBank/DDBJ whole genome shotgun (WGS) entry which is preliminary data.</text>
</comment>
<keyword evidence="4" id="KW-0862">Zinc</keyword>
<comment type="cofactor">
    <cofactor evidence="1">
        <name>Zn(2+)</name>
        <dbReference type="ChEBI" id="CHEBI:29105"/>
    </cofactor>
</comment>
<evidence type="ECO:0000256" key="4">
    <source>
        <dbReference type="ARBA" id="ARBA00022833"/>
    </source>
</evidence>
<gene>
    <name evidence="6" type="ORF">C7443_101336</name>
</gene>
<organism evidence="6 7">
    <name type="scientific">Plasticicumulans acidivorans</name>
    <dbReference type="NCBI Taxonomy" id="886464"/>
    <lineage>
        <taxon>Bacteria</taxon>
        <taxon>Pseudomonadati</taxon>
        <taxon>Pseudomonadota</taxon>
        <taxon>Gammaproteobacteria</taxon>
        <taxon>Candidatus Competibacteraceae</taxon>
        <taxon>Plasticicumulans</taxon>
    </lineage>
</organism>